<dbReference type="EMBL" id="JBAMMX010000012">
    <property type="protein sequence ID" value="KAK6929892.1"/>
    <property type="molecule type" value="Genomic_DNA"/>
</dbReference>
<evidence type="ECO:0000313" key="2">
    <source>
        <dbReference type="Proteomes" id="UP001370490"/>
    </source>
</evidence>
<protein>
    <submittedName>
        <fullName evidence="1">Uncharacterized protein</fullName>
    </submittedName>
</protein>
<gene>
    <name evidence="1" type="ORF">RJ641_003986</name>
</gene>
<proteinExistence type="predicted"/>
<comment type="caution">
    <text evidence="1">The sequence shown here is derived from an EMBL/GenBank/DDBJ whole genome shotgun (WGS) entry which is preliminary data.</text>
</comment>
<name>A0AAN8VM50_9MAGN</name>
<dbReference type="Proteomes" id="UP001370490">
    <property type="component" value="Unassembled WGS sequence"/>
</dbReference>
<keyword evidence="2" id="KW-1185">Reference proteome</keyword>
<sequence>MRFLHMTLVISGSVRPTGRFSMSSLVGCSVARARAPSVSMMRFTHSNWTAVSGTSPAEIAATKLIARAATLTRRSIICTITSDRNNVAFLFQALHHEKFVKRRGSCHHTDFVNFLHSLLWGVVSELHTLYHRSIHILTRPENSAFCSYSPCSVNIVTSDHFDVHSSILAVLHGFFHPIPARNQPIYDHLSGDFSIFIFFWNLLMSKCDASKAASCHSFNYLFKLHLFFSIQSSDCTRKITIILWWQSPLSHKQTARVSVTASGKPSGIATTTMVTASAMIPITALSTSSTFVLLPLNSGFPFSSSVFPVKYRTNNTTSTRKATSKPTLPMDEVSLFKRACKGVVSSESRLIVLIISPHVVFMPTEVTSILAYPSATLVPETRKGFLLWLIST</sequence>
<reference evidence="1 2" key="1">
    <citation type="submission" date="2023-12" db="EMBL/GenBank/DDBJ databases">
        <title>A high-quality genome assembly for Dillenia turbinata (Dilleniales).</title>
        <authorList>
            <person name="Chanderbali A."/>
        </authorList>
    </citation>
    <scope>NUCLEOTIDE SEQUENCE [LARGE SCALE GENOMIC DNA]</scope>
    <source>
        <strain evidence="1">LSX21</strain>
        <tissue evidence="1">Leaf</tissue>
    </source>
</reference>
<organism evidence="1 2">
    <name type="scientific">Dillenia turbinata</name>
    <dbReference type="NCBI Taxonomy" id="194707"/>
    <lineage>
        <taxon>Eukaryota</taxon>
        <taxon>Viridiplantae</taxon>
        <taxon>Streptophyta</taxon>
        <taxon>Embryophyta</taxon>
        <taxon>Tracheophyta</taxon>
        <taxon>Spermatophyta</taxon>
        <taxon>Magnoliopsida</taxon>
        <taxon>eudicotyledons</taxon>
        <taxon>Gunneridae</taxon>
        <taxon>Pentapetalae</taxon>
        <taxon>Dilleniales</taxon>
        <taxon>Dilleniaceae</taxon>
        <taxon>Dillenia</taxon>
    </lineage>
</organism>
<evidence type="ECO:0000313" key="1">
    <source>
        <dbReference type="EMBL" id="KAK6929892.1"/>
    </source>
</evidence>
<dbReference type="AlphaFoldDB" id="A0AAN8VM50"/>
<accession>A0AAN8VM50</accession>